<proteinExistence type="predicted"/>
<feature type="transmembrane region" description="Helical" evidence="6">
    <location>
        <begin position="455"/>
        <end position="477"/>
    </location>
</feature>
<feature type="transmembrane region" description="Helical" evidence="6">
    <location>
        <begin position="336"/>
        <end position="362"/>
    </location>
</feature>
<feature type="transmembrane region" description="Helical" evidence="6">
    <location>
        <begin position="395"/>
        <end position="414"/>
    </location>
</feature>
<protein>
    <submittedName>
        <fullName evidence="7">Lipopolysaccharide biosynthesis protein</fullName>
    </submittedName>
</protein>
<dbReference type="Proteomes" id="UP001501468">
    <property type="component" value="Unassembled WGS sequence"/>
</dbReference>
<dbReference type="PANTHER" id="PTHR30250">
    <property type="entry name" value="PST FAMILY PREDICTED COLANIC ACID TRANSPORTER"/>
    <property type="match status" value="1"/>
</dbReference>
<reference evidence="8" key="1">
    <citation type="journal article" date="2019" name="Int. J. Syst. Evol. Microbiol.">
        <title>The Global Catalogue of Microorganisms (GCM) 10K type strain sequencing project: providing services to taxonomists for standard genome sequencing and annotation.</title>
        <authorList>
            <consortium name="The Broad Institute Genomics Platform"/>
            <consortium name="The Broad Institute Genome Sequencing Center for Infectious Disease"/>
            <person name="Wu L."/>
            <person name="Ma J."/>
        </authorList>
    </citation>
    <scope>NUCLEOTIDE SEQUENCE [LARGE SCALE GENOMIC DNA]</scope>
    <source>
        <strain evidence="8">JCM 17125</strain>
    </source>
</reference>
<feature type="transmembrane region" description="Helical" evidence="6">
    <location>
        <begin position="306"/>
        <end position="330"/>
    </location>
</feature>
<dbReference type="Pfam" id="PF13440">
    <property type="entry name" value="Polysacc_synt_3"/>
    <property type="match status" value="1"/>
</dbReference>
<comment type="subcellular location">
    <subcellularLocation>
        <location evidence="1">Cell membrane</location>
        <topology evidence="1">Multi-pass membrane protein</topology>
    </subcellularLocation>
</comment>
<feature type="transmembrane region" description="Helical" evidence="6">
    <location>
        <begin position="100"/>
        <end position="117"/>
    </location>
</feature>
<evidence type="ECO:0000256" key="3">
    <source>
        <dbReference type="ARBA" id="ARBA00022692"/>
    </source>
</evidence>
<comment type="caution">
    <text evidence="7">The sequence shown here is derived from an EMBL/GenBank/DDBJ whole genome shotgun (WGS) entry which is preliminary data.</text>
</comment>
<evidence type="ECO:0000256" key="2">
    <source>
        <dbReference type="ARBA" id="ARBA00022475"/>
    </source>
</evidence>
<feature type="transmembrane region" description="Helical" evidence="6">
    <location>
        <begin position="259"/>
        <end position="285"/>
    </location>
</feature>
<accession>A0ABP7E3X3</accession>
<dbReference type="InterPro" id="IPR050833">
    <property type="entry name" value="Poly_Biosynth_Transport"/>
</dbReference>
<feature type="transmembrane region" description="Helical" evidence="6">
    <location>
        <begin position="369"/>
        <end position="389"/>
    </location>
</feature>
<evidence type="ECO:0000256" key="1">
    <source>
        <dbReference type="ARBA" id="ARBA00004651"/>
    </source>
</evidence>
<evidence type="ECO:0000256" key="6">
    <source>
        <dbReference type="SAM" id="Phobius"/>
    </source>
</evidence>
<dbReference type="PANTHER" id="PTHR30250:SF26">
    <property type="entry name" value="PSMA PROTEIN"/>
    <property type="match status" value="1"/>
</dbReference>
<feature type="transmembrane region" description="Helical" evidence="6">
    <location>
        <begin position="123"/>
        <end position="145"/>
    </location>
</feature>
<evidence type="ECO:0000313" key="8">
    <source>
        <dbReference type="Proteomes" id="UP001501468"/>
    </source>
</evidence>
<feature type="transmembrane region" description="Helical" evidence="6">
    <location>
        <begin position="157"/>
        <end position="177"/>
    </location>
</feature>
<keyword evidence="8" id="KW-1185">Reference proteome</keyword>
<evidence type="ECO:0000256" key="5">
    <source>
        <dbReference type="ARBA" id="ARBA00023136"/>
    </source>
</evidence>
<dbReference type="EMBL" id="BAABDC010000005">
    <property type="protein sequence ID" value="GAA3711817.1"/>
    <property type="molecule type" value="Genomic_DNA"/>
</dbReference>
<evidence type="ECO:0000313" key="7">
    <source>
        <dbReference type="EMBL" id="GAA3711817.1"/>
    </source>
</evidence>
<keyword evidence="3 6" id="KW-0812">Transmembrane</keyword>
<feature type="transmembrane region" description="Helical" evidence="6">
    <location>
        <begin position="20"/>
        <end position="40"/>
    </location>
</feature>
<keyword evidence="5 6" id="KW-0472">Membrane</keyword>
<sequence>MPVAGMSAGHLQQRAVRGAAWTVVNTFVGIPIAFGVNLVVARVLGAADYGRLALLTALMEFVGALLTSGVATAVIQFGAKAHAAGRTADVARLLSQWQGFRLLVAMPVLAVVVFVVADVPPQAMAVALVFGVVLPAALDGGAACLGIENKTADGAKIALVTTVVTQAAVLAVALLVGTPDAVWATRLVVVGTTVALCLLRISPAYRVAVLRPALPRGLPQGFWAFAVPMGLAGVVSGLVSSRSEVFVMNWLAEPAELGIYALAFGLAVHAFAPAQALVGPLIPAISGLREVDEAAVKPAFRRVTRAGSTVVALILSVGLAPLALLVPLLYGPEFEAASPVVLVLGISAGLATVGGPLFAFVSARLSGKAILVANVIALVVDIGLAVLLIPPLGAWGAVIANVGGAMTTLSILAWQELRGLGLPAGTALRDAAPALVGTACAAIVFAVGMQLPGPVVVRSVAAAVVGGSMCVAAMRLLGVGLTVEDRGAVGRAIPSRAGRVAHLLLRAVSVPDRQASRVDVSGEDVDDDPSARS</sequence>
<keyword evidence="4 6" id="KW-1133">Transmembrane helix</keyword>
<gene>
    <name evidence="7" type="ORF">GCM10022399_30750</name>
</gene>
<feature type="transmembrane region" description="Helical" evidence="6">
    <location>
        <begin position="183"/>
        <end position="201"/>
    </location>
</feature>
<keyword evidence="2" id="KW-1003">Cell membrane</keyword>
<feature type="transmembrane region" description="Helical" evidence="6">
    <location>
        <begin position="52"/>
        <end position="79"/>
    </location>
</feature>
<feature type="transmembrane region" description="Helical" evidence="6">
    <location>
        <begin position="222"/>
        <end position="239"/>
    </location>
</feature>
<feature type="transmembrane region" description="Helical" evidence="6">
    <location>
        <begin position="426"/>
        <end position="449"/>
    </location>
</feature>
<evidence type="ECO:0000256" key="4">
    <source>
        <dbReference type="ARBA" id="ARBA00022989"/>
    </source>
</evidence>
<name>A0ABP7E3X3_9MICO</name>
<organism evidence="7 8">
    <name type="scientific">Terrabacter ginsenosidimutans</name>
    <dbReference type="NCBI Taxonomy" id="490575"/>
    <lineage>
        <taxon>Bacteria</taxon>
        <taxon>Bacillati</taxon>
        <taxon>Actinomycetota</taxon>
        <taxon>Actinomycetes</taxon>
        <taxon>Micrococcales</taxon>
        <taxon>Intrasporangiaceae</taxon>
        <taxon>Terrabacter</taxon>
    </lineage>
</organism>